<protein>
    <submittedName>
        <fullName evidence="5">D-isomer specific 2-hydroxyacid dehydrogenase</fullName>
    </submittedName>
</protein>
<dbReference type="SUPFAM" id="SSF51735">
    <property type="entry name" value="NAD(P)-binding Rossmann-fold domains"/>
    <property type="match status" value="1"/>
</dbReference>
<dbReference type="CDD" id="cd05300">
    <property type="entry name" value="2-Hacid_dh_1"/>
    <property type="match status" value="1"/>
</dbReference>
<dbReference type="InterPro" id="IPR006140">
    <property type="entry name" value="D-isomer_DH_NAD-bd"/>
</dbReference>
<dbReference type="Pfam" id="PF11969">
    <property type="entry name" value="DcpS_C"/>
    <property type="match status" value="1"/>
</dbReference>
<dbReference type="InterPro" id="IPR029753">
    <property type="entry name" value="D-isomer_DH_CS"/>
</dbReference>
<comment type="caution">
    <text evidence="5">The sequence shown here is derived from an EMBL/GenBank/DDBJ whole genome shotgun (WGS) entry which is preliminary data.</text>
</comment>
<keyword evidence="1" id="KW-0560">Oxidoreductase</keyword>
<dbReference type="PANTHER" id="PTHR43333">
    <property type="entry name" value="2-HACID_DH_C DOMAIN-CONTAINING PROTEIN"/>
    <property type="match status" value="1"/>
</dbReference>
<accession>A0AAN6UZC6</accession>
<feature type="compositionally biased region" description="Polar residues" evidence="3">
    <location>
        <begin position="1"/>
        <end position="11"/>
    </location>
</feature>
<dbReference type="GeneID" id="87814472"/>
<reference evidence="5" key="1">
    <citation type="journal article" date="2023" name="Mol. Phylogenet. Evol.">
        <title>Genome-scale phylogeny and comparative genomics of the fungal order Sordariales.</title>
        <authorList>
            <person name="Hensen N."/>
            <person name="Bonometti L."/>
            <person name="Westerberg I."/>
            <person name="Brannstrom I.O."/>
            <person name="Guillou S."/>
            <person name="Cros-Aarteil S."/>
            <person name="Calhoun S."/>
            <person name="Haridas S."/>
            <person name="Kuo A."/>
            <person name="Mondo S."/>
            <person name="Pangilinan J."/>
            <person name="Riley R."/>
            <person name="LaButti K."/>
            <person name="Andreopoulos B."/>
            <person name="Lipzen A."/>
            <person name="Chen C."/>
            <person name="Yan M."/>
            <person name="Daum C."/>
            <person name="Ng V."/>
            <person name="Clum A."/>
            <person name="Steindorff A."/>
            <person name="Ohm R.A."/>
            <person name="Martin F."/>
            <person name="Silar P."/>
            <person name="Natvig D.O."/>
            <person name="Lalanne C."/>
            <person name="Gautier V."/>
            <person name="Ament-Velasquez S.L."/>
            <person name="Kruys A."/>
            <person name="Hutchinson M.I."/>
            <person name="Powell A.J."/>
            <person name="Barry K."/>
            <person name="Miller A.N."/>
            <person name="Grigoriev I.V."/>
            <person name="Debuchy R."/>
            <person name="Gladieux P."/>
            <person name="Hiltunen Thoren M."/>
            <person name="Johannesson H."/>
        </authorList>
    </citation>
    <scope>NUCLEOTIDE SEQUENCE</scope>
    <source>
        <strain evidence="5">CBS 141.50</strain>
    </source>
</reference>
<dbReference type="InterPro" id="IPR036265">
    <property type="entry name" value="HIT-like_sf"/>
</dbReference>
<gene>
    <name evidence="5" type="ORF">C8A04DRAFT_13809</name>
</gene>
<dbReference type="Gene3D" id="3.30.428.10">
    <property type="entry name" value="HIT-like"/>
    <property type="match status" value="1"/>
</dbReference>
<evidence type="ECO:0000256" key="2">
    <source>
        <dbReference type="ARBA" id="ARBA00023027"/>
    </source>
</evidence>
<keyword evidence="6" id="KW-1185">Reference proteome</keyword>
<proteinExistence type="predicted"/>
<dbReference type="Gene3D" id="3.40.50.720">
    <property type="entry name" value="NAD(P)-binding Rossmann-like Domain"/>
    <property type="match status" value="2"/>
</dbReference>
<dbReference type="Proteomes" id="UP001302676">
    <property type="component" value="Unassembled WGS sequence"/>
</dbReference>
<evidence type="ECO:0000313" key="6">
    <source>
        <dbReference type="Proteomes" id="UP001302676"/>
    </source>
</evidence>
<feature type="domain" description="D-isomer specific 2-hydroxyacid dehydrogenase NAD-binding" evidence="4">
    <location>
        <begin position="369"/>
        <end position="554"/>
    </location>
</feature>
<reference evidence="5" key="2">
    <citation type="submission" date="2023-05" db="EMBL/GenBank/DDBJ databases">
        <authorList>
            <consortium name="Lawrence Berkeley National Laboratory"/>
            <person name="Steindorff A."/>
            <person name="Hensen N."/>
            <person name="Bonometti L."/>
            <person name="Westerberg I."/>
            <person name="Brannstrom I.O."/>
            <person name="Guillou S."/>
            <person name="Cros-Aarteil S."/>
            <person name="Calhoun S."/>
            <person name="Haridas S."/>
            <person name="Kuo A."/>
            <person name="Mondo S."/>
            <person name="Pangilinan J."/>
            <person name="Riley R."/>
            <person name="Labutti K."/>
            <person name="Andreopoulos B."/>
            <person name="Lipzen A."/>
            <person name="Chen C."/>
            <person name="Yanf M."/>
            <person name="Daum C."/>
            <person name="Ng V."/>
            <person name="Clum A."/>
            <person name="Ohm R."/>
            <person name="Martin F."/>
            <person name="Silar P."/>
            <person name="Natvig D."/>
            <person name="Lalanne C."/>
            <person name="Gautier V."/>
            <person name="Ament-Velasquez S.L."/>
            <person name="Kruys A."/>
            <person name="Hutchinson M.I."/>
            <person name="Powell A.J."/>
            <person name="Barry K."/>
            <person name="Miller A.N."/>
            <person name="Grigoriev I.V."/>
            <person name="Debuchy R."/>
            <person name="Gladieux P."/>
            <person name="Thoren M.H."/>
            <person name="Johannesson H."/>
        </authorList>
    </citation>
    <scope>NUCLEOTIDE SEQUENCE</scope>
    <source>
        <strain evidence="5">CBS 141.50</strain>
    </source>
</reference>
<evidence type="ECO:0000313" key="5">
    <source>
        <dbReference type="EMBL" id="KAK4141809.1"/>
    </source>
</evidence>
<feature type="region of interest" description="Disordered" evidence="3">
    <location>
        <begin position="1"/>
        <end position="35"/>
    </location>
</feature>
<dbReference type="EMBL" id="MU853606">
    <property type="protein sequence ID" value="KAK4141809.1"/>
    <property type="molecule type" value="Genomic_DNA"/>
</dbReference>
<dbReference type="SUPFAM" id="SSF54197">
    <property type="entry name" value="HIT-like"/>
    <property type="match status" value="1"/>
</dbReference>
<feature type="compositionally biased region" description="Basic and acidic residues" evidence="3">
    <location>
        <begin position="14"/>
        <end position="23"/>
    </location>
</feature>
<organism evidence="5 6">
    <name type="scientific">Dichotomopilus funicola</name>
    <dbReference type="NCBI Taxonomy" id="1934379"/>
    <lineage>
        <taxon>Eukaryota</taxon>
        <taxon>Fungi</taxon>
        <taxon>Dikarya</taxon>
        <taxon>Ascomycota</taxon>
        <taxon>Pezizomycotina</taxon>
        <taxon>Sordariomycetes</taxon>
        <taxon>Sordariomycetidae</taxon>
        <taxon>Sordariales</taxon>
        <taxon>Chaetomiaceae</taxon>
        <taxon>Dichotomopilus</taxon>
    </lineage>
</organism>
<evidence type="ECO:0000259" key="4">
    <source>
        <dbReference type="Pfam" id="PF02826"/>
    </source>
</evidence>
<sequence>MSQPLVSSLTESAVRLDPRDSREYAGNQEDSPLYDICEHPEQHDNVRDYDGEIVVVDDANAKSPGHVIIMPRDTSIKEIANLTTQHLPLLYRFRARARSEIHRMLREDPNRIPLFMTGFHTIPSLFPLHLHVQDWSLSTNKMFHPRHWKVPFSNMFISLEHVIAEIERTGHITIDADAYREEWASKPIRCPVCPGPQPQWESLDISELANHWRDHIAHWKSTSTLPLGKHPTTGLWTPTFPVILTTKRRGGMIGFPSSSSNKSQELPPQLAHLQTLYPSLEIHSYHTDDWPKIPKYILNKTTIYLSTTELPPPQIHLPRLQWIHLASSGLDLLNIPANNTLYNHRPGLHLTSSTGAGSAALAEWAVMNTMLLSRNMLTALRHQAQREWNPTGLMGYRTLSELAVGVIGFGSIGQSVAERFLGMGCTSVSALNPAGLPPPSSRGTAMEQKVQVIRATSPEALHAFLQKQDIVVLAAPVTQETVGLLGAAEFAAMKEGALVVNVARGPLIDEEALVKFLRNGHLGGAALDVAVEEPLGKDSPLWGLENVIITPHVAVMHGKYNDNMLSIFEENVRAHLDGRPKRNMASLPVVFPDLPKSYKPPTFTPAAPAPTRTPNVVYAVRERQ</sequence>
<evidence type="ECO:0000256" key="3">
    <source>
        <dbReference type="SAM" id="MobiDB-lite"/>
    </source>
</evidence>
<dbReference type="PROSITE" id="PS00671">
    <property type="entry name" value="D_2_HYDROXYACID_DH_3"/>
    <property type="match status" value="1"/>
</dbReference>
<dbReference type="InterPro" id="IPR036291">
    <property type="entry name" value="NAD(P)-bd_dom_sf"/>
</dbReference>
<name>A0AAN6UZC6_9PEZI</name>
<dbReference type="RefSeq" id="XP_062635180.1">
    <property type="nucleotide sequence ID" value="XM_062777859.1"/>
</dbReference>
<dbReference type="GO" id="GO:0016491">
    <property type="term" value="F:oxidoreductase activity"/>
    <property type="evidence" value="ECO:0007669"/>
    <property type="project" value="UniProtKB-KW"/>
</dbReference>
<dbReference type="AlphaFoldDB" id="A0AAN6UZC6"/>
<keyword evidence="2" id="KW-0520">NAD</keyword>
<dbReference type="PANTHER" id="PTHR43333:SF1">
    <property type="entry name" value="D-ISOMER SPECIFIC 2-HYDROXYACID DEHYDROGENASE NAD-BINDING DOMAIN-CONTAINING PROTEIN"/>
    <property type="match status" value="1"/>
</dbReference>
<evidence type="ECO:0000256" key="1">
    <source>
        <dbReference type="ARBA" id="ARBA00023002"/>
    </source>
</evidence>
<dbReference type="GO" id="GO:0051287">
    <property type="term" value="F:NAD binding"/>
    <property type="evidence" value="ECO:0007669"/>
    <property type="project" value="InterPro"/>
</dbReference>
<dbReference type="Pfam" id="PF02826">
    <property type="entry name" value="2-Hacid_dh_C"/>
    <property type="match status" value="1"/>
</dbReference>